<dbReference type="AlphaFoldDB" id="R4XD39"/>
<protein>
    <recommendedName>
        <fullName evidence="3">Glycosyltransferase family 31 protein</fullName>
    </recommendedName>
</protein>
<sequence>MPVDSGEWPSLYNTKDKLTFAVNASCNTQVYTGLARRVEEKPSIPSGQFIFAMVTDSAHILADDFPPKLYMKGSQSTLLLLLGPRESGDTQRLQDHLAKYGVKAFAIRVPEANLAKRKLELLGSLAEFRKYDQGKAKYYTIIDHDSVITSISAFQNLLAQYNSVEAHLIADESLMEPEVYTPITLTAALLDRVFERDEIWMKCLSASDSLKTGAQMISSCAAIAQGLPGPRAMFDGTSLVLREVTGNAMGLFESGRLPHAYRPYQIAGPGTLNLDLFKDLLNGLCAIHPRELMARYAFWEEDRIKWVYSHGCSIVHYPNGIGERELNMVEVTWDRNPDELPAHDAPYQRATPPAGNKVSYSLHSINTHSAMTTVQGKRVTLEWSTLVYRNEAGEDVQVDWVATP</sequence>
<evidence type="ECO:0000313" key="1">
    <source>
        <dbReference type="EMBL" id="CCG83518.1"/>
    </source>
</evidence>
<gene>
    <name evidence="1" type="ORF">TAPDE_003755</name>
</gene>
<evidence type="ECO:0000313" key="2">
    <source>
        <dbReference type="Proteomes" id="UP000013776"/>
    </source>
</evidence>
<reference evidence="1 2" key="1">
    <citation type="journal article" date="2013" name="MBio">
        <title>Genome sequencing of the plant pathogen Taphrina deformans, the causal agent of peach leaf curl.</title>
        <authorList>
            <person name="Cisse O.H."/>
            <person name="Almeida J.M.G.C.F."/>
            <person name="Fonseca A."/>
            <person name="Kumar A.A."/>
            <person name="Salojaervi J."/>
            <person name="Overmyer K."/>
            <person name="Hauser P.M."/>
            <person name="Pagni M."/>
        </authorList>
    </citation>
    <scope>NUCLEOTIDE SEQUENCE [LARGE SCALE GENOMIC DNA]</scope>
    <source>
        <strain evidence="2">PYCC 5710 / ATCC 11124 / CBS 356.35 / IMI 108563 / JCM 9778 / NBRC 8474</strain>
    </source>
</reference>
<proteinExistence type="predicted"/>
<dbReference type="EMBL" id="CAHR02000155">
    <property type="protein sequence ID" value="CCG83518.1"/>
    <property type="molecule type" value="Genomic_DNA"/>
</dbReference>
<name>R4XD39_TAPDE</name>
<evidence type="ECO:0008006" key="3">
    <source>
        <dbReference type="Google" id="ProtNLM"/>
    </source>
</evidence>
<dbReference type="Proteomes" id="UP000013776">
    <property type="component" value="Unassembled WGS sequence"/>
</dbReference>
<organism evidence="1 2">
    <name type="scientific">Taphrina deformans (strain PYCC 5710 / ATCC 11124 / CBS 356.35 / IMI 108563 / JCM 9778 / NBRC 8474)</name>
    <name type="common">Peach leaf curl fungus</name>
    <name type="synonym">Lalaria deformans</name>
    <dbReference type="NCBI Taxonomy" id="1097556"/>
    <lineage>
        <taxon>Eukaryota</taxon>
        <taxon>Fungi</taxon>
        <taxon>Dikarya</taxon>
        <taxon>Ascomycota</taxon>
        <taxon>Taphrinomycotina</taxon>
        <taxon>Taphrinomycetes</taxon>
        <taxon>Taphrinales</taxon>
        <taxon>Taphrinaceae</taxon>
        <taxon>Taphrina</taxon>
    </lineage>
</organism>
<dbReference type="VEuPathDB" id="FungiDB:TAPDE_003755"/>
<keyword evidence="2" id="KW-1185">Reference proteome</keyword>
<comment type="caution">
    <text evidence="1">The sequence shown here is derived from an EMBL/GenBank/DDBJ whole genome shotgun (WGS) entry which is preliminary data.</text>
</comment>
<accession>R4XD39</accession>